<accession>A0ABT1FEZ6</accession>
<dbReference type="Proteomes" id="UP001204615">
    <property type="component" value="Unassembled WGS sequence"/>
</dbReference>
<keyword evidence="2" id="KW-1185">Reference proteome</keyword>
<gene>
    <name evidence="1" type="ORF">NC595_16735</name>
</gene>
<sequence>MKRQRYVAPAREAVDPAVFAMPPLDAWSEYAELLRGNDWPAIDALNARRGGDALPRFAAQDRALLDDGLHYEQRIAERGVVATRARNWHDLFNALVWLRYPALKQALNQRQVEEIARMGPRERSRSQCAMTHFDEAGVIVRVADPSLLARWDAHDWHGLFWRERTAWLDGRIAVAVFGHALLEHALIPGKLLVGKALVVAAEAEAPWVPIVAGLAGCTARAALLMDPLELRPLPLSGIPGWHPDNGGEAFHRSTPCYQPRREGRSYPPPWTIPDIAGLSRA</sequence>
<dbReference type="EMBL" id="JAMZEK010000004">
    <property type="protein sequence ID" value="MCP1375695.1"/>
    <property type="molecule type" value="Genomic_DNA"/>
</dbReference>
<name>A0ABT1FEZ6_9GAMM</name>
<protein>
    <submittedName>
        <fullName evidence="1">DUF3025 domain-containing protein</fullName>
    </submittedName>
</protein>
<proteinExistence type="predicted"/>
<dbReference type="Pfam" id="PF11227">
    <property type="entry name" value="DUF3025"/>
    <property type="match status" value="1"/>
</dbReference>
<reference evidence="1 2" key="1">
    <citation type="submission" date="2022-06" db="EMBL/GenBank/DDBJ databases">
        <title>Dyella sp. Sa strain:Sa Genome sequencing.</title>
        <authorList>
            <person name="Park S."/>
        </authorList>
    </citation>
    <scope>NUCLEOTIDE SEQUENCE [LARGE SCALE GENOMIC DNA]</scope>
    <source>
        <strain evidence="1 2">Sa</strain>
    </source>
</reference>
<evidence type="ECO:0000313" key="2">
    <source>
        <dbReference type="Proteomes" id="UP001204615"/>
    </source>
</evidence>
<evidence type="ECO:0000313" key="1">
    <source>
        <dbReference type="EMBL" id="MCP1375695.1"/>
    </source>
</evidence>
<organism evidence="1 2">
    <name type="scientific">Dyella lutea</name>
    <dbReference type="NCBI Taxonomy" id="2950441"/>
    <lineage>
        <taxon>Bacteria</taxon>
        <taxon>Pseudomonadati</taxon>
        <taxon>Pseudomonadota</taxon>
        <taxon>Gammaproteobacteria</taxon>
        <taxon>Lysobacterales</taxon>
        <taxon>Rhodanobacteraceae</taxon>
        <taxon>Dyella</taxon>
    </lineage>
</organism>
<comment type="caution">
    <text evidence="1">The sequence shown here is derived from an EMBL/GenBank/DDBJ whole genome shotgun (WGS) entry which is preliminary data.</text>
</comment>
<dbReference type="InterPro" id="IPR021390">
    <property type="entry name" value="DUF3025"/>
</dbReference>